<protein>
    <submittedName>
        <fullName evidence="2">Uncharacterized protein</fullName>
    </submittedName>
</protein>
<evidence type="ECO:0000313" key="2">
    <source>
        <dbReference type="EMBL" id="SNZ06829.1"/>
    </source>
</evidence>
<name>A0A285NBN1_NATPI</name>
<proteinExistence type="predicted"/>
<feature type="region of interest" description="Disordered" evidence="1">
    <location>
        <begin position="1"/>
        <end position="25"/>
    </location>
</feature>
<sequence length="238" mass="25590">MASKEMYAVERNSLDADQPSNRISPSTIEITDQLPEELEPLENKAVVIWSEDGDLMQDIEFAAEAENSDLYAELEAAIDDTEADTLAEVDADDDDLSFDLLYQGETLFSDLSTHDGSTGATVVPYEGSEPNADDFEIGEHRTDDAESYEYLVAVMPSSQTEVALDAERALDAADSAKLSPTPSAPYHLVVLAVTTAVMTAGDASAPEAMGEKIREIDSELDDAEASADALIEARIQSS</sequence>
<dbReference type="RefSeq" id="WP_097008224.1">
    <property type="nucleotide sequence ID" value="NZ_OBEJ01000001.1"/>
</dbReference>
<dbReference type="Proteomes" id="UP000219453">
    <property type="component" value="Unassembled WGS sequence"/>
</dbReference>
<evidence type="ECO:0000256" key="1">
    <source>
        <dbReference type="SAM" id="MobiDB-lite"/>
    </source>
</evidence>
<accession>A0A285NBN1</accession>
<organism evidence="2 3">
    <name type="scientific">Natronoarchaeum philippinense</name>
    <dbReference type="NCBI Taxonomy" id="558529"/>
    <lineage>
        <taxon>Archaea</taxon>
        <taxon>Methanobacteriati</taxon>
        <taxon>Methanobacteriota</taxon>
        <taxon>Stenosarchaea group</taxon>
        <taxon>Halobacteria</taxon>
        <taxon>Halobacteriales</taxon>
        <taxon>Natronoarchaeaceae</taxon>
    </lineage>
</organism>
<keyword evidence="3" id="KW-1185">Reference proteome</keyword>
<dbReference type="EMBL" id="OBEJ01000001">
    <property type="protein sequence ID" value="SNZ06829.1"/>
    <property type="molecule type" value="Genomic_DNA"/>
</dbReference>
<gene>
    <name evidence="2" type="ORF">SAMN06269185_1301</name>
</gene>
<dbReference type="AlphaFoldDB" id="A0A285NBN1"/>
<evidence type="ECO:0000313" key="3">
    <source>
        <dbReference type="Proteomes" id="UP000219453"/>
    </source>
</evidence>
<reference evidence="2 3" key="1">
    <citation type="submission" date="2017-09" db="EMBL/GenBank/DDBJ databases">
        <authorList>
            <person name="Ehlers B."/>
            <person name="Leendertz F.H."/>
        </authorList>
    </citation>
    <scope>NUCLEOTIDE SEQUENCE [LARGE SCALE GENOMIC DNA]</scope>
    <source>
        <strain evidence="2 3">DSM 27208</strain>
    </source>
</reference>